<comment type="caution">
    <text evidence="1">The sequence shown here is derived from an EMBL/GenBank/DDBJ whole genome shotgun (WGS) entry which is preliminary data.</text>
</comment>
<proteinExistence type="predicted"/>
<keyword evidence="2" id="KW-1185">Reference proteome</keyword>
<evidence type="ECO:0000313" key="2">
    <source>
        <dbReference type="Proteomes" id="UP000028730"/>
    </source>
</evidence>
<dbReference type="Proteomes" id="UP000028730">
    <property type="component" value="Unassembled WGS sequence"/>
</dbReference>
<organism evidence="1 2">
    <name type="scientific">Bifidobacterium bombi DSM 19703</name>
    <dbReference type="NCBI Taxonomy" id="1341695"/>
    <lineage>
        <taxon>Bacteria</taxon>
        <taxon>Bacillati</taxon>
        <taxon>Actinomycetota</taxon>
        <taxon>Actinomycetes</taxon>
        <taxon>Bifidobacteriales</taxon>
        <taxon>Bifidobacteriaceae</taxon>
        <taxon>Bifidobacterium</taxon>
    </lineage>
</organism>
<reference evidence="1 2" key="1">
    <citation type="journal article" date="2014" name="Appl. Environ. Microbiol.">
        <title>Genomic encyclopedia of type strains of the genus Bifidobacterium.</title>
        <authorList>
            <person name="Milani C."/>
            <person name="Lugli G.A."/>
            <person name="Duranti S."/>
            <person name="Turroni F."/>
            <person name="Bottacini F."/>
            <person name="Mangifesta M."/>
            <person name="Sanchez B."/>
            <person name="Viappiani A."/>
            <person name="Mancabelli L."/>
            <person name="Taminiau B."/>
            <person name="Delcenserie V."/>
            <person name="Barrangou R."/>
            <person name="Margolles A."/>
            <person name="van Sinderen D."/>
            <person name="Ventura M."/>
        </authorList>
    </citation>
    <scope>NUCLEOTIDE SEQUENCE [LARGE SCALE GENOMIC DNA]</scope>
    <source>
        <strain evidence="1 2">DSM 19703</strain>
    </source>
</reference>
<evidence type="ECO:0008006" key="3">
    <source>
        <dbReference type="Google" id="ProtNLM"/>
    </source>
</evidence>
<dbReference type="AlphaFoldDB" id="A0A080N686"/>
<name>A0A080N686_9BIFI</name>
<dbReference type="eggNOG" id="ENOG5031MFS">
    <property type="taxonomic scope" value="Bacteria"/>
</dbReference>
<dbReference type="RefSeq" id="WP_152570122.1">
    <property type="nucleotide sequence ID" value="NZ_ATLK01000001.1"/>
</dbReference>
<evidence type="ECO:0000313" key="1">
    <source>
        <dbReference type="EMBL" id="KFF31369.1"/>
    </source>
</evidence>
<gene>
    <name evidence="1" type="ORF">BBOMB_0717</name>
</gene>
<sequence length="242" mass="26527">MLKEASCVLKAVMAGALTVLLLSGCGSTTSGKVHSEGSSSSVSFAQEKSSAERVESLKELFQSELDQQGDQLDAFERDVFTRAAKSGHMEQSDYESAHDKYMECMANAGYTERDTKMPDGVYKSADTVDPNMNVDAWFKQSNKCSEHTTKEIEAAFREQQDNPERYKDSSIIAAQCLIDAKIVDKSYTAAKFKEAADTLNSHQYKGALRDLFGFPVDGQQGAQARFCLSLGSVEFTGSDDVQ</sequence>
<protein>
    <recommendedName>
        <fullName evidence="3">Lipoprotein</fullName>
    </recommendedName>
</protein>
<dbReference type="EMBL" id="ATLK01000001">
    <property type="protein sequence ID" value="KFF31369.1"/>
    <property type="molecule type" value="Genomic_DNA"/>
</dbReference>
<dbReference type="OrthoDB" id="3230981at2"/>
<dbReference type="PROSITE" id="PS51257">
    <property type="entry name" value="PROKAR_LIPOPROTEIN"/>
    <property type="match status" value="1"/>
</dbReference>
<dbReference type="STRING" id="1341695.BBOMB_0717"/>
<accession>A0A080N686</accession>